<accession>A0A8K0HNS8</accession>
<feature type="region of interest" description="Disordered" evidence="1">
    <location>
        <begin position="139"/>
        <end position="175"/>
    </location>
</feature>
<feature type="compositionally biased region" description="Low complexity" evidence="1">
    <location>
        <begin position="160"/>
        <end position="175"/>
    </location>
</feature>
<protein>
    <submittedName>
        <fullName evidence="2">Uncharacterized protein</fullName>
    </submittedName>
</protein>
<name>A0A8K0HNS8_9ROSA</name>
<proteinExistence type="predicted"/>
<sequence length="175" mass="18732">MEVGSSVPTRGEADDDVMVDTLALNSPDPDDYELKDLFSTISEGEVERLRHFLRFSLIPTISTIVEKVACRVVSLKAKIVLLITELATTNMMVNASLWTIGQLFERPLPTKKKGSSNPTVDPSMVDAIKNISVGKWLALGPPSEGNPSKLQKIVGTGRKSTTPSMSTSSTGVGAG</sequence>
<gene>
    <name evidence="2" type="ORF">FNV43_RR00533</name>
</gene>
<dbReference type="EMBL" id="VOIH02000001">
    <property type="protein sequence ID" value="KAF3455891.1"/>
    <property type="molecule type" value="Genomic_DNA"/>
</dbReference>
<evidence type="ECO:0000313" key="2">
    <source>
        <dbReference type="EMBL" id="KAF3455891.1"/>
    </source>
</evidence>
<keyword evidence="3" id="KW-1185">Reference proteome</keyword>
<organism evidence="2 3">
    <name type="scientific">Rhamnella rubrinervis</name>
    <dbReference type="NCBI Taxonomy" id="2594499"/>
    <lineage>
        <taxon>Eukaryota</taxon>
        <taxon>Viridiplantae</taxon>
        <taxon>Streptophyta</taxon>
        <taxon>Embryophyta</taxon>
        <taxon>Tracheophyta</taxon>
        <taxon>Spermatophyta</taxon>
        <taxon>Magnoliopsida</taxon>
        <taxon>eudicotyledons</taxon>
        <taxon>Gunneridae</taxon>
        <taxon>Pentapetalae</taxon>
        <taxon>rosids</taxon>
        <taxon>fabids</taxon>
        <taxon>Rosales</taxon>
        <taxon>Rhamnaceae</taxon>
        <taxon>rhamnoid group</taxon>
        <taxon>Rhamneae</taxon>
        <taxon>Rhamnella</taxon>
    </lineage>
</organism>
<dbReference type="AlphaFoldDB" id="A0A8K0HNS8"/>
<reference evidence="2" key="1">
    <citation type="submission" date="2020-03" db="EMBL/GenBank/DDBJ databases">
        <title>A high-quality chromosome-level genome assembly of a woody plant with both climbing and erect habits, Rhamnella rubrinervis.</title>
        <authorList>
            <person name="Lu Z."/>
            <person name="Yang Y."/>
            <person name="Zhu X."/>
            <person name="Sun Y."/>
        </authorList>
    </citation>
    <scope>NUCLEOTIDE SEQUENCE</scope>
    <source>
        <strain evidence="2">BYM</strain>
        <tissue evidence="2">Leaf</tissue>
    </source>
</reference>
<evidence type="ECO:0000256" key="1">
    <source>
        <dbReference type="SAM" id="MobiDB-lite"/>
    </source>
</evidence>
<evidence type="ECO:0000313" key="3">
    <source>
        <dbReference type="Proteomes" id="UP000796880"/>
    </source>
</evidence>
<comment type="caution">
    <text evidence="2">The sequence shown here is derived from an EMBL/GenBank/DDBJ whole genome shotgun (WGS) entry which is preliminary data.</text>
</comment>
<dbReference type="Proteomes" id="UP000796880">
    <property type="component" value="Unassembled WGS sequence"/>
</dbReference>